<name>A0A2P2M3N2_RHIMU</name>
<dbReference type="EMBL" id="GGEC01044343">
    <property type="protein sequence ID" value="MBX24827.1"/>
    <property type="molecule type" value="Transcribed_RNA"/>
</dbReference>
<organism evidence="1">
    <name type="scientific">Rhizophora mucronata</name>
    <name type="common">Asiatic mangrove</name>
    <dbReference type="NCBI Taxonomy" id="61149"/>
    <lineage>
        <taxon>Eukaryota</taxon>
        <taxon>Viridiplantae</taxon>
        <taxon>Streptophyta</taxon>
        <taxon>Embryophyta</taxon>
        <taxon>Tracheophyta</taxon>
        <taxon>Spermatophyta</taxon>
        <taxon>Magnoliopsida</taxon>
        <taxon>eudicotyledons</taxon>
        <taxon>Gunneridae</taxon>
        <taxon>Pentapetalae</taxon>
        <taxon>rosids</taxon>
        <taxon>fabids</taxon>
        <taxon>Malpighiales</taxon>
        <taxon>Rhizophoraceae</taxon>
        <taxon>Rhizophora</taxon>
    </lineage>
</organism>
<dbReference type="EMBL" id="GGEC01044341">
    <property type="protein sequence ID" value="MBX24825.1"/>
    <property type="molecule type" value="Transcribed_RNA"/>
</dbReference>
<proteinExistence type="predicted"/>
<reference evidence="1" key="1">
    <citation type="submission" date="2018-02" db="EMBL/GenBank/DDBJ databases">
        <title>Rhizophora mucronata_Transcriptome.</title>
        <authorList>
            <person name="Meera S.P."/>
            <person name="Sreeshan A."/>
            <person name="Augustine A."/>
        </authorList>
    </citation>
    <scope>NUCLEOTIDE SEQUENCE</scope>
    <source>
        <tissue evidence="1">Leaf</tissue>
    </source>
</reference>
<keyword evidence="1" id="KW-0808">Transferase</keyword>
<sequence length="64" mass="7300">MHNSFTLEKPQQIVPTWEVLFLGTPAMASTPPAKFTSSSDPNLFTQTLLPFPRFWDLTHLNLLQ</sequence>
<accession>A0A2P2M3N2</accession>
<dbReference type="GO" id="GO:0016301">
    <property type="term" value="F:kinase activity"/>
    <property type="evidence" value="ECO:0007669"/>
    <property type="project" value="UniProtKB-KW"/>
</dbReference>
<evidence type="ECO:0000313" key="1">
    <source>
        <dbReference type="EMBL" id="MBX24827.1"/>
    </source>
</evidence>
<dbReference type="AlphaFoldDB" id="A0A2P2M3N2"/>
<protein>
    <submittedName>
        <fullName evidence="1">BRASSINOSTEROID INSENSITIVE 1-associated receptor kinase 1</fullName>
    </submittedName>
</protein>
<keyword evidence="1" id="KW-0675">Receptor</keyword>
<keyword evidence="1" id="KW-0418">Kinase</keyword>